<evidence type="ECO:0000313" key="3">
    <source>
        <dbReference type="WBParaSite" id="Pan_g10428.t1"/>
    </source>
</evidence>
<dbReference type="PANTHER" id="PTHR13016">
    <property type="entry name" value="AMMECR1 HOMOLOG"/>
    <property type="match status" value="1"/>
</dbReference>
<evidence type="ECO:0000313" key="2">
    <source>
        <dbReference type="Proteomes" id="UP000492821"/>
    </source>
</evidence>
<dbReference type="InterPro" id="IPR027485">
    <property type="entry name" value="AMMECR1_N"/>
</dbReference>
<proteinExistence type="predicted"/>
<dbReference type="Gene3D" id="3.30.700.20">
    <property type="entry name" value="Hypothetical protein ph0010, domain 1"/>
    <property type="match status" value="1"/>
</dbReference>
<reference evidence="3" key="2">
    <citation type="submission" date="2020-10" db="UniProtKB">
        <authorList>
            <consortium name="WormBaseParasite"/>
        </authorList>
    </citation>
    <scope>IDENTIFICATION</scope>
</reference>
<dbReference type="SUPFAM" id="SSF143447">
    <property type="entry name" value="AMMECR1-like"/>
    <property type="match status" value="1"/>
</dbReference>
<evidence type="ECO:0000259" key="1">
    <source>
        <dbReference type="PROSITE" id="PS51112"/>
    </source>
</evidence>
<dbReference type="NCBIfam" id="TIGR00296">
    <property type="entry name" value="TIGR00296 family protein"/>
    <property type="match status" value="1"/>
</dbReference>
<dbReference type="PANTHER" id="PTHR13016:SF0">
    <property type="entry name" value="AMME SYNDROME CANDIDATE GENE 1 PROTEIN"/>
    <property type="match status" value="1"/>
</dbReference>
<dbReference type="InterPro" id="IPR036071">
    <property type="entry name" value="AMMECR1_dom_sf"/>
</dbReference>
<dbReference type="Proteomes" id="UP000492821">
    <property type="component" value="Unassembled WGS sequence"/>
</dbReference>
<name>A0A7E4UM63_PANRE</name>
<dbReference type="WBParaSite" id="Pan_g10428.t1">
    <property type="protein sequence ID" value="Pan_g10428.t1"/>
    <property type="gene ID" value="Pan_g10428"/>
</dbReference>
<organism evidence="2 3">
    <name type="scientific">Panagrellus redivivus</name>
    <name type="common">Microworm</name>
    <dbReference type="NCBI Taxonomy" id="6233"/>
    <lineage>
        <taxon>Eukaryota</taxon>
        <taxon>Metazoa</taxon>
        <taxon>Ecdysozoa</taxon>
        <taxon>Nematoda</taxon>
        <taxon>Chromadorea</taxon>
        <taxon>Rhabditida</taxon>
        <taxon>Tylenchina</taxon>
        <taxon>Panagrolaimomorpha</taxon>
        <taxon>Panagrolaimoidea</taxon>
        <taxon>Panagrolaimidae</taxon>
        <taxon>Panagrellus</taxon>
    </lineage>
</organism>
<sequence>MSATVVATPEMAAYCFDVIIAALNYEPEPKAPKSIPNVKIPLFVTWKKGPRHDLRGCIGTFGHDKPLPTTLLEYAKTSAFRDTRFDPISPSECPELHCGVSLLIHFERAKDYLDWEVGKHGIHIHFTVNGRGYSGVYLPEVAAEQGWNKIQTIDHLLRKAGHRDGIDNTLRQSIIVERFQSSKITISYDEYRSIKTGKPMHPVGAVYEP</sequence>
<dbReference type="AlphaFoldDB" id="A0A7E4UM63"/>
<dbReference type="Pfam" id="PF01871">
    <property type="entry name" value="AMMECR1"/>
    <property type="match status" value="1"/>
</dbReference>
<dbReference type="InterPro" id="IPR002733">
    <property type="entry name" value="AMMECR1_domain"/>
</dbReference>
<feature type="domain" description="AMMECR1" evidence="1">
    <location>
        <begin position="1"/>
        <end position="195"/>
    </location>
</feature>
<dbReference type="PROSITE" id="PS51112">
    <property type="entry name" value="AMMECR1"/>
    <property type="match status" value="1"/>
</dbReference>
<accession>A0A7E4UM63</accession>
<dbReference type="InterPro" id="IPR023473">
    <property type="entry name" value="AMMECR1"/>
</dbReference>
<protein>
    <submittedName>
        <fullName evidence="3">AMMECR1 domain-containing protein</fullName>
    </submittedName>
</protein>
<keyword evidence="2" id="KW-1185">Reference proteome</keyword>
<reference evidence="2" key="1">
    <citation type="journal article" date="2013" name="Genetics">
        <title>The draft genome and transcriptome of Panagrellus redivivus are shaped by the harsh demands of a free-living lifestyle.</title>
        <authorList>
            <person name="Srinivasan J."/>
            <person name="Dillman A.R."/>
            <person name="Macchietto M.G."/>
            <person name="Heikkinen L."/>
            <person name="Lakso M."/>
            <person name="Fracchia K.M."/>
            <person name="Antoshechkin I."/>
            <person name="Mortazavi A."/>
            <person name="Wong G."/>
            <person name="Sternberg P.W."/>
        </authorList>
    </citation>
    <scope>NUCLEOTIDE SEQUENCE [LARGE SCALE GENOMIC DNA]</scope>
    <source>
        <strain evidence="2">MT8872</strain>
    </source>
</reference>